<dbReference type="PANTHER" id="PTHR21683:SF18">
    <property type="entry name" value="COILED-COIL DOMAIN-CONTAINING PROTEIN 42 HOMOLOG"/>
    <property type="match status" value="1"/>
</dbReference>
<dbReference type="EMBL" id="CAIIXF020000008">
    <property type="protein sequence ID" value="CAH1791390.1"/>
    <property type="molecule type" value="Genomic_DNA"/>
</dbReference>
<accession>A0A8J1U395</accession>
<dbReference type="InterPro" id="IPR025252">
    <property type="entry name" value="DUF4200"/>
</dbReference>
<dbReference type="Pfam" id="PF13863">
    <property type="entry name" value="DUF4200"/>
    <property type="match status" value="1"/>
</dbReference>
<proteinExistence type="predicted"/>
<evidence type="ECO:0000313" key="4">
    <source>
        <dbReference type="Proteomes" id="UP000749559"/>
    </source>
</evidence>
<evidence type="ECO:0000256" key="2">
    <source>
        <dbReference type="SAM" id="MobiDB-lite"/>
    </source>
</evidence>
<dbReference type="AlphaFoldDB" id="A0A8J1U395"/>
<name>A0A8J1U395_OWEFU</name>
<dbReference type="OrthoDB" id="2134857at2759"/>
<dbReference type="GO" id="GO:0005856">
    <property type="term" value="C:cytoskeleton"/>
    <property type="evidence" value="ECO:0007669"/>
    <property type="project" value="UniProtKB-ARBA"/>
</dbReference>
<organism evidence="3 4">
    <name type="scientific">Owenia fusiformis</name>
    <name type="common">Polychaete worm</name>
    <dbReference type="NCBI Taxonomy" id="6347"/>
    <lineage>
        <taxon>Eukaryota</taxon>
        <taxon>Metazoa</taxon>
        <taxon>Spiralia</taxon>
        <taxon>Lophotrochozoa</taxon>
        <taxon>Annelida</taxon>
        <taxon>Polychaeta</taxon>
        <taxon>Sedentaria</taxon>
        <taxon>Canalipalpata</taxon>
        <taxon>Sabellida</taxon>
        <taxon>Oweniida</taxon>
        <taxon>Oweniidae</taxon>
        <taxon>Owenia</taxon>
    </lineage>
</organism>
<feature type="region of interest" description="Disordered" evidence="2">
    <location>
        <begin position="325"/>
        <end position="358"/>
    </location>
</feature>
<dbReference type="Proteomes" id="UP000749559">
    <property type="component" value="Unassembled WGS sequence"/>
</dbReference>
<dbReference type="InterPro" id="IPR051147">
    <property type="entry name" value="CFAP_domain-containing"/>
</dbReference>
<protein>
    <submittedName>
        <fullName evidence="3">Uncharacterized protein</fullName>
    </submittedName>
</protein>
<feature type="coiled-coil region" evidence="1">
    <location>
        <begin position="121"/>
        <end position="158"/>
    </location>
</feature>
<keyword evidence="4" id="KW-1185">Reference proteome</keyword>
<gene>
    <name evidence="3" type="ORF">OFUS_LOCUS16477</name>
</gene>
<keyword evidence="1" id="KW-0175">Coiled coil</keyword>
<comment type="caution">
    <text evidence="3">The sequence shown here is derived from an EMBL/GenBank/DDBJ whole genome shotgun (WGS) entry which is preliminary data.</text>
</comment>
<evidence type="ECO:0000313" key="3">
    <source>
        <dbReference type="EMBL" id="CAH1791390.1"/>
    </source>
</evidence>
<sequence>MSAGGYKLELDPPKRNIFVTQLHEREEDDEIRAIPIVKESAGQLIETGINSMQKTLLLKREVDVEKVHDLLNQKRNEFHDRMAEASQRQIEVQKKQQKMKDRVAKFEKFIKENEAKRRRAIQKYQAEVKLREQKIIEYEQILKELEEVRHRHTFLKRQLAKYKKYEEYLLKVIEHLPDNYLEVNDSMLASLMARYRTLSSTNKTLMDNLLDKSDGYDDTKRALDEMRQEHNKEKFGINNKLSHMQKKQEDQQDVNQQLETNYAMDTDVLRNQRTEFGMILMSIENLAEKCKRQLGPSIHNLTLAQKLDAIKEYVVERADIVKMSQRLKTSSPDPDRQRSGRKKRSDPYTQFNRVDFAD</sequence>
<reference evidence="3" key="1">
    <citation type="submission" date="2022-03" db="EMBL/GenBank/DDBJ databases">
        <authorList>
            <person name="Martin C."/>
        </authorList>
    </citation>
    <scope>NUCLEOTIDE SEQUENCE</scope>
</reference>
<dbReference type="PANTHER" id="PTHR21683">
    <property type="entry name" value="COILED-COIL DOMAIN-CONTAINING PROTEIN 42 LIKE-2-LIKE-RELATED"/>
    <property type="match status" value="1"/>
</dbReference>
<evidence type="ECO:0000256" key="1">
    <source>
        <dbReference type="SAM" id="Coils"/>
    </source>
</evidence>